<dbReference type="EMBL" id="VUJU01004181">
    <property type="protein sequence ID" value="KAF0755309.1"/>
    <property type="molecule type" value="Genomic_DNA"/>
</dbReference>
<sequence>MHKKVYGGDITPVAMHSNLPPEITLILNNLDILDSERSDKFIDFIMMWFFVFALFAEYCNDMLTNLVLI</sequence>
<feature type="transmembrane region" description="Helical" evidence="1">
    <location>
        <begin position="41"/>
        <end position="59"/>
    </location>
</feature>
<dbReference type="AlphaFoldDB" id="A0A6G0YFZ6"/>
<reference evidence="2 3" key="1">
    <citation type="submission" date="2019-08" db="EMBL/GenBank/DDBJ databases">
        <title>Whole genome of Aphis craccivora.</title>
        <authorList>
            <person name="Voronova N.V."/>
            <person name="Shulinski R.S."/>
            <person name="Bandarenka Y.V."/>
            <person name="Zhorov D.G."/>
            <person name="Warner D."/>
        </authorList>
    </citation>
    <scope>NUCLEOTIDE SEQUENCE [LARGE SCALE GENOMIC DNA]</scope>
    <source>
        <strain evidence="2">180601</strain>
        <tissue evidence="2">Whole Body</tissue>
    </source>
</reference>
<keyword evidence="1" id="KW-1133">Transmembrane helix</keyword>
<keyword evidence="1" id="KW-0812">Transmembrane</keyword>
<protein>
    <submittedName>
        <fullName evidence="2">Uncharacterized protein</fullName>
    </submittedName>
</protein>
<dbReference type="Proteomes" id="UP000478052">
    <property type="component" value="Unassembled WGS sequence"/>
</dbReference>
<name>A0A6G0YFZ6_APHCR</name>
<gene>
    <name evidence="2" type="ORF">FWK35_00013618</name>
</gene>
<evidence type="ECO:0000256" key="1">
    <source>
        <dbReference type="SAM" id="Phobius"/>
    </source>
</evidence>
<evidence type="ECO:0000313" key="3">
    <source>
        <dbReference type="Proteomes" id="UP000478052"/>
    </source>
</evidence>
<comment type="caution">
    <text evidence="2">The sequence shown here is derived from an EMBL/GenBank/DDBJ whole genome shotgun (WGS) entry which is preliminary data.</text>
</comment>
<accession>A0A6G0YFZ6</accession>
<evidence type="ECO:0000313" key="2">
    <source>
        <dbReference type="EMBL" id="KAF0755309.1"/>
    </source>
</evidence>
<keyword evidence="1" id="KW-0472">Membrane</keyword>
<organism evidence="2 3">
    <name type="scientific">Aphis craccivora</name>
    <name type="common">Cowpea aphid</name>
    <dbReference type="NCBI Taxonomy" id="307492"/>
    <lineage>
        <taxon>Eukaryota</taxon>
        <taxon>Metazoa</taxon>
        <taxon>Ecdysozoa</taxon>
        <taxon>Arthropoda</taxon>
        <taxon>Hexapoda</taxon>
        <taxon>Insecta</taxon>
        <taxon>Pterygota</taxon>
        <taxon>Neoptera</taxon>
        <taxon>Paraneoptera</taxon>
        <taxon>Hemiptera</taxon>
        <taxon>Sternorrhyncha</taxon>
        <taxon>Aphidomorpha</taxon>
        <taxon>Aphidoidea</taxon>
        <taxon>Aphididae</taxon>
        <taxon>Aphidini</taxon>
        <taxon>Aphis</taxon>
        <taxon>Aphis</taxon>
    </lineage>
</organism>
<keyword evidence="3" id="KW-1185">Reference proteome</keyword>
<proteinExistence type="predicted"/>